<dbReference type="EMBL" id="OU892277">
    <property type="protein sequence ID" value="CAG9759442.1"/>
    <property type="molecule type" value="Genomic_DNA"/>
</dbReference>
<feature type="compositionally biased region" description="Polar residues" evidence="3">
    <location>
        <begin position="190"/>
        <end position="206"/>
    </location>
</feature>
<feature type="region of interest" description="Disordered" evidence="3">
    <location>
        <begin position="377"/>
        <end position="405"/>
    </location>
</feature>
<dbReference type="Gene3D" id="1.10.287.2070">
    <property type="match status" value="1"/>
</dbReference>
<feature type="domain" description="START" evidence="5">
    <location>
        <begin position="788"/>
        <end position="957"/>
    </location>
</feature>
<dbReference type="GO" id="GO:0005096">
    <property type="term" value="F:GTPase activator activity"/>
    <property type="evidence" value="ECO:0007669"/>
    <property type="project" value="UniProtKB-KW"/>
</dbReference>
<dbReference type="Pfam" id="PF01852">
    <property type="entry name" value="START"/>
    <property type="match status" value="1"/>
</dbReference>
<dbReference type="InterPro" id="IPR023393">
    <property type="entry name" value="START-like_dom_sf"/>
</dbReference>
<evidence type="ECO:0000259" key="4">
    <source>
        <dbReference type="PROSITE" id="PS50238"/>
    </source>
</evidence>
<gene>
    <name evidence="6" type="ORF">CEUTPL_LOCUS193</name>
</gene>
<dbReference type="SMART" id="SM00234">
    <property type="entry name" value="START"/>
    <property type="match status" value="1"/>
</dbReference>
<feature type="region of interest" description="Disordered" evidence="3">
    <location>
        <begin position="190"/>
        <end position="211"/>
    </location>
</feature>
<dbReference type="SUPFAM" id="SSF55961">
    <property type="entry name" value="Bet v1-like"/>
    <property type="match status" value="1"/>
</dbReference>
<dbReference type="SUPFAM" id="SSF47769">
    <property type="entry name" value="SAM/Pointed domain"/>
    <property type="match status" value="1"/>
</dbReference>
<dbReference type="InterPro" id="IPR013761">
    <property type="entry name" value="SAM/pointed_sf"/>
</dbReference>
<organism evidence="6 7">
    <name type="scientific">Ceutorhynchus assimilis</name>
    <name type="common">cabbage seed weevil</name>
    <dbReference type="NCBI Taxonomy" id="467358"/>
    <lineage>
        <taxon>Eukaryota</taxon>
        <taxon>Metazoa</taxon>
        <taxon>Ecdysozoa</taxon>
        <taxon>Arthropoda</taxon>
        <taxon>Hexapoda</taxon>
        <taxon>Insecta</taxon>
        <taxon>Pterygota</taxon>
        <taxon>Neoptera</taxon>
        <taxon>Endopterygota</taxon>
        <taxon>Coleoptera</taxon>
        <taxon>Polyphaga</taxon>
        <taxon>Cucujiformia</taxon>
        <taxon>Curculionidae</taxon>
        <taxon>Ceutorhynchinae</taxon>
        <taxon>Ceutorhynchus</taxon>
    </lineage>
</organism>
<evidence type="ECO:0000256" key="1">
    <source>
        <dbReference type="ARBA" id="ARBA00022468"/>
    </source>
</evidence>
<dbReference type="PROSITE" id="PS50848">
    <property type="entry name" value="START"/>
    <property type="match status" value="1"/>
</dbReference>
<evidence type="ECO:0008006" key="8">
    <source>
        <dbReference type="Google" id="ProtNLM"/>
    </source>
</evidence>
<dbReference type="Pfam" id="PF00620">
    <property type="entry name" value="RhoGAP"/>
    <property type="match status" value="1"/>
</dbReference>
<evidence type="ECO:0000313" key="6">
    <source>
        <dbReference type="EMBL" id="CAG9759442.1"/>
    </source>
</evidence>
<dbReference type="Gene3D" id="1.10.555.10">
    <property type="entry name" value="Rho GTPase activation protein"/>
    <property type="match status" value="1"/>
</dbReference>
<dbReference type="OrthoDB" id="10003330at2759"/>
<dbReference type="SUPFAM" id="SSF48350">
    <property type="entry name" value="GTPase activation domain, GAP"/>
    <property type="match status" value="1"/>
</dbReference>
<keyword evidence="7" id="KW-1185">Reference proteome</keyword>
<feature type="region of interest" description="Disordered" evidence="3">
    <location>
        <begin position="233"/>
        <end position="256"/>
    </location>
</feature>
<dbReference type="SMART" id="SM00324">
    <property type="entry name" value="RhoGAP"/>
    <property type="match status" value="1"/>
</dbReference>
<dbReference type="InterPro" id="IPR008936">
    <property type="entry name" value="Rho_GTPase_activation_prot"/>
</dbReference>
<evidence type="ECO:0000256" key="3">
    <source>
        <dbReference type="SAM" id="MobiDB-lite"/>
    </source>
</evidence>
<feature type="compositionally biased region" description="Low complexity" evidence="3">
    <location>
        <begin position="240"/>
        <end position="251"/>
    </location>
</feature>
<protein>
    <recommendedName>
        <fullName evidence="8">Rho GTPase-activating protein 7</fullName>
    </recommendedName>
</protein>
<dbReference type="Gene3D" id="3.30.530.20">
    <property type="match status" value="1"/>
</dbReference>
<evidence type="ECO:0000313" key="7">
    <source>
        <dbReference type="Proteomes" id="UP001152799"/>
    </source>
</evidence>
<feature type="domain" description="Rho-GAP" evidence="4">
    <location>
        <begin position="551"/>
        <end position="744"/>
    </location>
</feature>
<dbReference type="InterPro" id="IPR000198">
    <property type="entry name" value="RhoGAP_dom"/>
</dbReference>
<keyword evidence="1" id="KW-0343">GTPase activation</keyword>
<reference evidence="6" key="1">
    <citation type="submission" date="2022-01" db="EMBL/GenBank/DDBJ databases">
        <authorList>
            <person name="King R."/>
        </authorList>
    </citation>
    <scope>NUCLEOTIDE SEQUENCE</scope>
</reference>
<dbReference type="GO" id="GO:0007165">
    <property type="term" value="P:signal transduction"/>
    <property type="evidence" value="ECO:0007669"/>
    <property type="project" value="InterPro"/>
</dbReference>
<dbReference type="PANTHER" id="PTHR12659">
    <property type="entry name" value="RHO-TYPE GTPASE ACTIVATING PROTEIN"/>
    <property type="match status" value="1"/>
</dbReference>
<name>A0A9N9M960_9CUCU</name>
<dbReference type="Proteomes" id="UP001152799">
    <property type="component" value="Chromosome 1"/>
</dbReference>
<sequence>MNCADNYRELLLYLEQAEVLPEGKQPETSTEGSDINKTFENHHVSPIKKSEKPLSIGLPKIEEENQINNSIRKTDGKLYQDNENSDPEDIELNLQILIKLNEAIRSDLSELLANHNSSDFSENDLTGYRFCRSSSSHGKYKDLNGYHLDDSDVSRNDGFHLEDDEKSFIEEFSDLGSHSVETTTQTVSPAFSSTNLTWPNSPGSDTESSEGDCWGTACSKKGIWPIHGKSNSAPVLEKASSSSQVSKQSRSQSDRHIAEIEAAEACKWLRATGFPQYAQMYEDMQFPIALSQAATDHPRLENDVLLSLYRRIRILNGCAHLNQQRSTNTDESEAEEECALSQNWTYQSDKGRWSRTCELEPIPNLAEINKRFDDKDDVFEKSPQSPALRRSGFNKSRRRRDGMFFEKETSDAVSVGSLKRLELIQQSDAEATPKHQRKVRTKSFDKTSEKTETWTRIPTELDDVVWESQAEATSRQRHTRAQGIGQGEEYIPFHRVSATQFRILRKLALLKLTSYMEKYCPTHRTGWNWEIPKFIRKIKTPGYRAKKVFGVPLTMIQQKTGRVLPENIEEALKWLIINASDHVGIFRKPGVKSRIQAVRDLVESKTSVDYSEQQSYDVADMVKQYFRDLPESLLTNKLAETFISIFQYVPEDLRSEPVLCALILMPNEHLEALQILLHFLVSIAKNSVNQMNESNLAMCFTPSLFHTFQASKQNTSTMPVKELADNDAGNGCLQYLLNNANDLFKISQDFMHQSGSASTTDNKAILLQDLGLDKGGWKNYLSESQSFLLKEVKERPRGWINIASHFEGVQIASKLVEDGIHLQLYKVTAEIEAPPTEVLHRILRDRHIWDPELRSSKIVKNLDSMSEVFQFVRGTASFRPAEEYCVVRTWATDITKSKDVCTLVETSVEHPDALQMPNSSRGLVLASRYLIEPCGSGKSKVHHLSRIDTMGRSPKWYKKHFGHLQALFLANIKNSFPGVQHSVGPETKV</sequence>
<dbReference type="GO" id="GO:0008289">
    <property type="term" value="F:lipid binding"/>
    <property type="evidence" value="ECO:0007669"/>
    <property type="project" value="InterPro"/>
</dbReference>
<keyword evidence="2" id="KW-0597">Phosphoprotein</keyword>
<dbReference type="GO" id="GO:0030036">
    <property type="term" value="P:actin cytoskeleton organization"/>
    <property type="evidence" value="ECO:0007669"/>
    <property type="project" value="TreeGrafter"/>
</dbReference>
<evidence type="ECO:0000259" key="5">
    <source>
        <dbReference type="PROSITE" id="PS50848"/>
    </source>
</evidence>
<dbReference type="GO" id="GO:0035023">
    <property type="term" value="P:regulation of Rho protein signal transduction"/>
    <property type="evidence" value="ECO:0007669"/>
    <property type="project" value="TreeGrafter"/>
</dbReference>
<dbReference type="InterPro" id="IPR002913">
    <property type="entry name" value="START_lipid-bd_dom"/>
</dbReference>
<proteinExistence type="predicted"/>
<dbReference type="AlphaFoldDB" id="A0A9N9M960"/>
<dbReference type="PROSITE" id="PS50238">
    <property type="entry name" value="RHOGAP"/>
    <property type="match status" value="1"/>
</dbReference>
<dbReference type="PANTHER" id="PTHR12659:SF7">
    <property type="entry name" value="CROSSVEINLESS C, ISOFORM C"/>
    <property type="match status" value="1"/>
</dbReference>
<accession>A0A9N9M960</accession>
<evidence type="ECO:0000256" key="2">
    <source>
        <dbReference type="ARBA" id="ARBA00022553"/>
    </source>
</evidence>